<sequence length="696" mass="79289">MRKLFFSIYFLFAASLGWSQNAVVSWDSLSLSMNHHRVLPVMGEVHYSRIPASEWRNELLKMKEGGVTFVATYVFWNHVEEQKGIFDWSGQRNLRHFIEICKELQLPVIVRLGPFCHGEVRNGGIPDWVFQEGCRLRSEEPKFLSLVENLYRQIFTQIQGLQWKDGGPVIAAQFDNEYRGNGSYLMALKRIAQKIGFDLPFYTRTGWPALRTPVPYGEMLPLYGDYADGFWDKDIKEGAGDYWKAFSFRSTRTSTAIGTDLLGKQKEQRNEQAYPYFTCELGGGMVTSYHKRVYMYPMDAYAMAVVKLGSGSNLLGYYMYHGGTNPEGKLTALNETQRTPGTANNDLPVVTYDFQAPLNEFGQRNQVYFKLRPLHIFAKSFGELLAPMTETIIDGSAALKKGDDSKLRWSYRSKNKQAFVFWNNYERFAHLSAKKNIQFEVEGIKFPSSPITIPAGTAGIFPVRVEGLKYATAQLLDKKDGKLYLMAIPGVDTEIALDNGKVLKHVKAKGLKQPVYKNIYLLDESTAECYLLDGNTQDKRFSMLVNDNVTVRKIKEAKELRTIIKGKAKVAEAPSEEDWNRAAVYTITIPKVLSNPSQCTTADTELKSKKMAHERMLLEIDYRGDCARLYAHGKLIEDNFYNGQPMQYDIARLPEHIEDLELRILPKQNGAPIYFPKEADSREGESVNSVVLKKIW</sequence>
<evidence type="ECO:0000313" key="5">
    <source>
        <dbReference type="EMBL" id="OYP54093.1"/>
    </source>
</evidence>
<dbReference type="PANTHER" id="PTHR23421">
    <property type="entry name" value="BETA-GALACTOSIDASE RELATED"/>
    <property type="match status" value="1"/>
</dbReference>
<dbReference type="InterPro" id="IPR001944">
    <property type="entry name" value="Glycoside_Hdrlase_35"/>
</dbReference>
<comment type="caution">
    <text evidence="5">The sequence shown here is derived from an EMBL/GenBank/DDBJ whole genome shotgun (WGS) entry which is preliminary data.</text>
</comment>
<proteinExistence type="inferred from homology"/>
<evidence type="ECO:0000256" key="1">
    <source>
        <dbReference type="ARBA" id="ARBA00009809"/>
    </source>
</evidence>
<dbReference type="Pfam" id="PF01301">
    <property type="entry name" value="Glyco_hydro_35"/>
    <property type="match status" value="1"/>
</dbReference>
<keyword evidence="6" id="KW-1185">Reference proteome</keyword>
<evidence type="ECO:0000313" key="6">
    <source>
        <dbReference type="Proteomes" id="UP000216189"/>
    </source>
</evidence>
<evidence type="ECO:0000259" key="4">
    <source>
        <dbReference type="Pfam" id="PF01301"/>
    </source>
</evidence>
<dbReference type="Gene3D" id="3.20.20.80">
    <property type="entry name" value="Glycosidases"/>
    <property type="match status" value="1"/>
</dbReference>
<dbReference type="EMBL" id="NPJF01000050">
    <property type="protein sequence ID" value="OYP54093.1"/>
    <property type="molecule type" value="Genomic_DNA"/>
</dbReference>
<feature type="signal peptide" evidence="3">
    <location>
        <begin position="1"/>
        <end position="22"/>
    </location>
</feature>
<feature type="chain" id="PRO_5046601084" evidence="3">
    <location>
        <begin position="23"/>
        <end position="696"/>
    </location>
</feature>
<dbReference type="InterPro" id="IPR031330">
    <property type="entry name" value="Gly_Hdrlase_35_cat"/>
</dbReference>
<evidence type="ECO:0000256" key="2">
    <source>
        <dbReference type="RuleBase" id="RU003679"/>
    </source>
</evidence>
<reference evidence="5 6" key="1">
    <citation type="submission" date="2017-08" db="EMBL/GenBank/DDBJ databases">
        <title>Comparative genomics of non-oral Prevotella species.</title>
        <authorList>
            <person name="Accetto T."/>
            <person name="Nograsek B."/>
            <person name="Avgustin G."/>
        </authorList>
    </citation>
    <scope>NUCLEOTIDE SEQUENCE [LARGE SCALE GENOMIC DNA]</scope>
    <source>
        <strain evidence="5 6">TC1-1</strain>
    </source>
</reference>
<dbReference type="Proteomes" id="UP000216189">
    <property type="component" value="Unassembled WGS sequence"/>
</dbReference>
<dbReference type="InterPro" id="IPR017853">
    <property type="entry name" value="GH"/>
</dbReference>
<keyword evidence="3" id="KW-0732">Signal</keyword>
<name>A0ABX4EFR7_SEGBR</name>
<organism evidence="5 6">
    <name type="scientific">Segatella bryantii</name>
    <name type="common">Prevotella bryantii</name>
    <dbReference type="NCBI Taxonomy" id="77095"/>
    <lineage>
        <taxon>Bacteria</taxon>
        <taxon>Pseudomonadati</taxon>
        <taxon>Bacteroidota</taxon>
        <taxon>Bacteroidia</taxon>
        <taxon>Bacteroidales</taxon>
        <taxon>Prevotellaceae</taxon>
        <taxon>Segatella</taxon>
    </lineage>
</organism>
<protein>
    <submittedName>
        <fullName evidence="5">Beta-galactosidase</fullName>
    </submittedName>
</protein>
<dbReference type="PRINTS" id="PR00742">
    <property type="entry name" value="GLHYDRLASE35"/>
</dbReference>
<dbReference type="SUPFAM" id="SSF51445">
    <property type="entry name" value="(Trans)glycosidases"/>
    <property type="match status" value="1"/>
</dbReference>
<comment type="similarity">
    <text evidence="1 2">Belongs to the glycosyl hydrolase 35 family.</text>
</comment>
<evidence type="ECO:0000256" key="3">
    <source>
        <dbReference type="SAM" id="SignalP"/>
    </source>
</evidence>
<gene>
    <name evidence="5" type="ORF">CIK91_09705</name>
</gene>
<accession>A0ABX4EFR7</accession>
<dbReference type="RefSeq" id="WP_094448751.1">
    <property type="nucleotide sequence ID" value="NZ_CP091801.1"/>
</dbReference>
<feature type="domain" description="Glycoside hydrolase 35 catalytic" evidence="4">
    <location>
        <begin position="31"/>
        <end position="375"/>
    </location>
</feature>